<dbReference type="GO" id="GO:2000060">
    <property type="term" value="P:positive regulation of ubiquitin-dependent protein catabolic process"/>
    <property type="evidence" value="ECO:0007669"/>
    <property type="project" value="TreeGrafter"/>
</dbReference>
<dbReference type="AlphaFoldDB" id="A0A1I7S309"/>
<accession>A0A1I7S309</accession>
<organism evidence="6 8">
    <name type="scientific">Bursaphelenchus xylophilus</name>
    <name type="common">Pinewood nematode worm</name>
    <name type="synonym">Aphelenchoides xylophilus</name>
    <dbReference type="NCBI Taxonomy" id="6326"/>
    <lineage>
        <taxon>Eukaryota</taxon>
        <taxon>Metazoa</taxon>
        <taxon>Ecdysozoa</taxon>
        <taxon>Nematoda</taxon>
        <taxon>Chromadorea</taxon>
        <taxon>Rhabditida</taxon>
        <taxon>Tylenchina</taxon>
        <taxon>Tylenchomorpha</taxon>
        <taxon>Aphelenchoidea</taxon>
        <taxon>Aphelenchoididae</taxon>
        <taxon>Bursaphelenchus</taxon>
    </lineage>
</organism>
<dbReference type="SMR" id="A0A1I7S309"/>
<dbReference type="PANTHER" id="PTHR15668">
    <property type="entry name" value="JM1 PROTEIN"/>
    <property type="match status" value="1"/>
</dbReference>
<evidence type="ECO:0000313" key="5">
    <source>
        <dbReference type="EMBL" id="CAD5226654.1"/>
    </source>
</evidence>
<dbReference type="OrthoDB" id="10266736at2759"/>
<evidence type="ECO:0000259" key="3">
    <source>
        <dbReference type="Pfam" id="PF05667"/>
    </source>
</evidence>
<reference evidence="8" key="1">
    <citation type="submission" date="2016-11" db="UniProtKB">
        <authorList>
            <consortium name="WormBaseParasite"/>
        </authorList>
    </citation>
    <scope>IDENTIFICATION</scope>
</reference>
<dbReference type="InterPro" id="IPR048348">
    <property type="entry name" value="CCDC22_CC"/>
</dbReference>
<dbReference type="InterPro" id="IPR048349">
    <property type="entry name" value="CCDC22_N"/>
</dbReference>
<dbReference type="PANTHER" id="PTHR15668:SF4">
    <property type="entry name" value="COILED-COIL DOMAIN-CONTAINING PROTEIN 22"/>
    <property type="match status" value="1"/>
</dbReference>
<proteinExistence type="inferred from homology"/>
<dbReference type="WBParaSite" id="BXY_0738900.1">
    <property type="protein sequence ID" value="BXY_0738900.1"/>
    <property type="gene ID" value="BXY_0738900"/>
</dbReference>
<dbReference type="Proteomes" id="UP000659654">
    <property type="component" value="Unassembled WGS sequence"/>
</dbReference>
<sequence length="513" mass="59971">MEDLDDMIMKTLSQIGCSFCKDVDSLALLGIDDIFEAIVRLLCLCDPRAKEIPSLKLPSQMTIRYREATRVADAVKSLGIREKIGYHTILYPNLYDIRNIMIFLIEKLPKDSIIEEVKLLPIDDLRKTIGSQIRQDLNKEWTPGYCECLRMKKERLFWLDNENDPIKIPVLKSGFKRSKLLDHLGILPDSPICEATSFQPQNIYKAPQPKPRQIVQRFSSEIETIQVLDVEKNESLERLIRIREALKLHGDRHRNLIRHQYILREEYVAKAEKWDMKAEKMMKILSNPDSQIECLHKFIAEREERRTGLEDNFANWKRKNSEILGKLKSEKGSEAELETHELIETNGRLKKCISEQKKALGKMKKQLSKESSGEIWDRNKFLSRIVYLANNVNGQKAEISTSLQDCKRLEKEKRNLFGSLERTFTVVNNWLYQSAEADLRLKNAYDLVMKLHIQCSSVVKNMDEIYQMCRQKDTFDDEIEVLKQQNAESNLDQILKDLILIQRENIELEEELK</sequence>
<reference evidence="5" key="2">
    <citation type="submission" date="2020-09" db="EMBL/GenBank/DDBJ databases">
        <authorList>
            <person name="Kikuchi T."/>
        </authorList>
    </citation>
    <scope>NUCLEOTIDE SEQUENCE</scope>
    <source>
        <strain evidence="5">Ka4C1</strain>
    </source>
</reference>
<dbReference type="InterPro" id="IPR008530">
    <property type="entry name" value="CCDC22"/>
</dbReference>
<evidence type="ECO:0000313" key="7">
    <source>
        <dbReference type="Proteomes" id="UP000659654"/>
    </source>
</evidence>
<evidence type="ECO:0000259" key="4">
    <source>
        <dbReference type="Pfam" id="PF21674"/>
    </source>
</evidence>
<gene>
    <name evidence="5" type="ORF">BXYJ_LOCUS9199</name>
</gene>
<dbReference type="EMBL" id="CAJFCV020000004">
    <property type="protein sequence ID" value="CAG9116055.1"/>
    <property type="molecule type" value="Genomic_DNA"/>
</dbReference>
<feature type="domain" description="CCDC22 N-terminal" evidence="4">
    <location>
        <begin position="1"/>
        <end position="109"/>
    </location>
</feature>
<dbReference type="Pfam" id="PF05667">
    <property type="entry name" value="CCDC22_CC"/>
    <property type="match status" value="1"/>
</dbReference>
<keyword evidence="7" id="KW-1185">Reference proteome</keyword>
<dbReference type="eggNOG" id="KOG1937">
    <property type="taxonomic scope" value="Eukaryota"/>
</dbReference>
<protein>
    <recommendedName>
        <fullName evidence="2">Coiled-coil domain-containing protein 22 homolog</fullName>
    </recommendedName>
</protein>
<dbReference type="Proteomes" id="UP000095284">
    <property type="component" value="Unplaced"/>
</dbReference>
<evidence type="ECO:0000256" key="1">
    <source>
        <dbReference type="ARBA" id="ARBA00006438"/>
    </source>
</evidence>
<dbReference type="GO" id="GO:0097602">
    <property type="term" value="F:cullin family protein binding"/>
    <property type="evidence" value="ECO:0007669"/>
    <property type="project" value="TreeGrafter"/>
</dbReference>
<evidence type="ECO:0000256" key="2">
    <source>
        <dbReference type="ARBA" id="ARBA00017553"/>
    </source>
</evidence>
<dbReference type="EMBL" id="CAJFDI010000004">
    <property type="protein sequence ID" value="CAD5226654.1"/>
    <property type="molecule type" value="Genomic_DNA"/>
</dbReference>
<evidence type="ECO:0000313" key="6">
    <source>
        <dbReference type="Proteomes" id="UP000095284"/>
    </source>
</evidence>
<comment type="similarity">
    <text evidence="1">Belongs to the CCDC22 family.</text>
</comment>
<dbReference type="Proteomes" id="UP000582659">
    <property type="component" value="Unassembled WGS sequence"/>
</dbReference>
<dbReference type="Pfam" id="PF21674">
    <property type="entry name" value="CCDC22_N"/>
    <property type="match status" value="1"/>
</dbReference>
<evidence type="ECO:0000313" key="8">
    <source>
        <dbReference type="WBParaSite" id="BXY_0738900.1"/>
    </source>
</evidence>
<name>A0A1I7S309_BURXY</name>
<feature type="domain" description="CCDC22 coiled-coil" evidence="3">
    <location>
        <begin position="269"/>
        <end position="485"/>
    </location>
</feature>